<sequence length="174" mass="19305">MIIKPPAMAHPFQLAALPNTGPEDPYGCVMNVVSWMKGDTDITGEPDCVNHHLINLCQTFNDEVLDRFGSHEREYPEMLRLVGVASAQQSMRLLEIAELVTDTAVVTQGESQGWALRSLRGKHGIYGAHSISRQIATTALSFDDAVDQILDIIHDFRSTFAEELGLNQLEETRV</sequence>
<protein>
    <submittedName>
        <fullName evidence="1">Uncharacterized protein</fullName>
    </submittedName>
</protein>
<accession>A0A160DF93</accession>
<dbReference type="Proteomes" id="UP000203982">
    <property type="component" value="Segment"/>
</dbReference>
<evidence type="ECO:0000313" key="2">
    <source>
        <dbReference type="Proteomes" id="UP000203982"/>
    </source>
</evidence>
<keyword evidence="2" id="KW-1185">Reference proteome</keyword>
<evidence type="ECO:0000313" key="1">
    <source>
        <dbReference type="EMBL" id="ANA86588.1"/>
    </source>
</evidence>
<dbReference type="RefSeq" id="YP_009273125.1">
    <property type="nucleotide sequence ID" value="NC_030901.1"/>
</dbReference>
<name>A0A160DF93_9CAUD</name>
<gene>
    <name evidence="1" type="primary">90</name>
    <name evidence="1" type="ORF">PBI_CLUBL_90</name>
</gene>
<dbReference type="KEGG" id="vg:28803305"/>
<dbReference type="EMBL" id="KU998246">
    <property type="protein sequence ID" value="ANA86588.1"/>
    <property type="molecule type" value="Genomic_DNA"/>
</dbReference>
<reference evidence="1 2" key="1">
    <citation type="submission" date="2016-03" db="EMBL/GenBank/DDBJ databases">
        <authorList>
            <person name="Montgomery M.T."/>
            <person name="Guerrero C.A."/>
            <person name="Mavrich T.N."/>
            <person name="Pope W.H."/>
            <person name="Garlena R.A."/>
            <person name="Russell D.A."/>
            <person name="Jacobs-Sera D."/>
            <person name="Hendrix R.W."/>
            <person name="Hatfull G.F."/>
        </authorList>
    </citation>
    <scope>NUCLEOTIDE SEQUENCE [LARGE SCALE GENOMIC DNA]</scope>
</reference>
<organism evidence="1 2">
    <name type="scientific">Gordonia phage ClubL</name>
    <dbReference type="NCBI Taxonomy" id="1838065"/>
    <lineage>
        <taxon>Viruses</taxon>
        <taxon>Duplodnaviria</taxon>
        <taxon>Heunggongvirae</taxon>
        <taxon>Uroviricota</taxon>
        <taxon>Caudoviricetes</taxon>
        <taxon>Smoothievirus</taxon>
        <taxon>Smoothievirus clubL</taxon>
    </lineage>
</organism>
<dbReference type="GeneID" id="28803305"/>
<proteinExistence type="predicted"/>